<sequence>MRTPHRFTADELLLDRQIYDVDGAAVGKVDDLELTEPDDGGEPYISALLCGPTALGPRIGGRLGIWWAAIGRRMRPKDDPYPNRIPAEDIDYADRLQLRLRVSRDQLDADRFRDWTRDHIIGRLPGAGS</sequence>
<accession>A0ABV6MB56</accession>
<evidence type="ECO:0000313" key="1">
    <source>
        <dbReference type="EMBL" id="MFC0531955.1"/>
    </source>
</evidence>
<comment type="caution">
    <text evidence="1">The sequence shown here is derived from an EMBL/GenBank/DDBJ whole genome shotgun (WGS) entry which is preliminary data.</text>
</comment>
<evidence type="ECO:0008006" key="3">
    <source>
        <dbReference type="Google" id="ProtNLM"/>
    </source>
</evidence>
<dbReference type="EMBL" id="JBHLUH010000063">
    <property type="protein sequence ID" value="MFC0531955.1"/>
    <property type="molecule type" value="Genomic_DNA"/>
</dbReference>
<dbReference type="RefSeq" id="WP_377257328.1">
    <property type="nucleotide sequence ID" value="NZ_JBHLUH010000063.1"/>
</dbReference>
<keyword evidence="2" id="KW-1185">Reference proteome</keyword>
<protein>
    <recommendedName>
        <fullName evidence="3">PRC-barrel domain-containing protein</fullName>
    </recommendedName>
</protein>
<name>A0ABV6MB56_9ACTN</name>
<organism evidence="1 2">
    <name type="scientific">Phytohabitans kaempferiae</name>
    <dbReference type="NCBI Taxonomy" id="1620943"/>
    <lineage>
        <taxon>Bacteria</taxon>
        <taxon>Bacillati</taxon>
        <taxon>Actinomycetota</taxon>
        <taxon>Actinomycetes</taxon>
        <taxon>Micromonosporales</taxon>
        <taxon>Micromonosporaceae</taxon>
    </lineage>
</organism>
<reference evidence="1 2" key="1">
    <citation type="submission" date="2024-09" db="EMBL/GenBank/DDBJ databases">
        <authorList>
            <person name="Sun Q."/>
            <person name="Mori K."/>
        </authorList>
    </citation>
    <scope>NUCLEOTIDE SEQUENCE [LARGE SCALE GENOMIC DNA]</scope>
    <source>
        <strain evidence="1 2">TBRC 3947</strain>
    </source>
</reference>
<evidence type="ECO:0000313" key="2">
    <source>
        <dbReference type="Proteomes" id="UP001589867"/>
    </source>
</evidence>
<gene>
    <name evidence="1" type="ORF">ACFFIA_30325</name>
</gene>
<dbReference type="Proteomes" id="UP001589867">
    <property type="component" value="Unassembled WGS sequence"/>
</dbReference>
<proteinExistence type="predicted"/>